<keyword evidence="3" id="KW-0540">Nuclease</keyword>
<dbReference type="InterPro" id="IPR050951">
    <property type="entry name" value="Retrovirus_Pol_polyprotein"/>
</dbReference>
<feature type="domain" description="Integrase zinc-binding" evidence="8">
    <location>
        <begin position="278"/>
        <end position="316"/>
    </location>
</feature>
<evidence type="ECO:0000256" key="6">
    <source>
        <dbReference type="ARBA" id="ARBA00022918"/>
    </source>
</evidence>
<gene>
    <name evidence="9" type="ORF">PISMIDRAFT_16416</name>
</gene>
<dbReference type="HOGENOM" id="CLU_000384_33_2_1"/>
<dbReference type="GO" id="GO:0004519">
    <property type="term" value="F:endonuclease activity"/>
    <property type="evidence" value="ECO:0007669"/>
    <property type="project" value="UniProtKB-KW"/>
</dbReference>
<reference evidence="10" key="2">
    <citation type="submission" date="2015-01" db="EMBL/GenBank/DDBJ databases">
        <title>Evolutionary Origins and Diversification of the Mycorrhizal Mutualists.</title>
        <authorList>
            <consortium name="DOE Joint Genome Institute"/>
            <consortium name="Mycorrhizal Genomics Consortium"/>
            <person name="Kohler A."/>
            <person name="Kuo A."/>
            <person name="Nagy L.G."/>
            <person name="Floudas D."/>
            <person name="Copeland A."/>
            <person name="Barry K.W."/>
            <person name="Cichocki N."/>
            <person name="Veneault-Fourrey C."/>
            <person name="LaButti K."/>
            <person name="Lindquist E.A."/>
            <person name="Lipzen A."/>
            <person name="Lundell T."/>
            <person name="Morin E."/>
            <person name="Murat C."/>
            <person name="Riley R."/>
            <person name="Ohm R."/>
            <person name="Sun H."/>
            <person name="Tunlid A."/>
            <person name="Henrissat B."/>
            <person name="Grigoriev I.V."/>
            <person name="Hibbett D.S."/>
            <person name="Martin F."/>
        </authorList>
    </citation>
    <scope>NUCLEOTIDE SEQUENCE [LARGE SCALE GENOMIC DNA]</scope>
    <source>
        <strain evidence="10">441</strain>
    </source>
</reference>
<keyword evidence="6" id="KW-0695">RNA-directed DNA polymerase</keyword>
<evidence type="ECO:0000259" key="7">
    <source>
        <dbReference type="Pfam" id="PF17917"/>
    </source>
</evidence>
<dbReference type="EMBL" id="KN833884">
    <property type="protein sequence ID" value="KIK15607.1"/>
    <property type="molecule type" value="Genomic_DNA"/>
</dbReference>
<dbReference type="SUPFAM" id="SSF56672">
    <property type="entry name" value="DNA/RNA polymerases"/>
    <property type="match status" value="1"/>
</dbReference>
<name>A0A0C9YZU8_9AGAM</name>
<evidence type="ECO:0008006" key="11">
    <source>
        <dbReference type="Google" id="ProtNLM"/>
    </source>
</evidence>
<protein>
    <recommendedName>
        <fullName evidence="11">Reverse transcriptase RNase H-like domain-containing protein</fullName>
    </recommendedName>
</protein>
<dbReference type="STRING" id="765257.A0A0C9YZU8"/>
<evidence type="ECO:0000259" key="8">
    <source>
        <dbReference type="Pfam" id="PF17921"/>
    </source>
</evidence>
<dbReference type="GO" id="GO:0016787">
    <property type="term" value="F:hydrolase activity"/>
    <property type="evidence" value="ECO:0007669"/>
    <property type="project" value="UniProtKB-KW"/>
</dbReference>
<dbReference type="Gene3D" id="3.30.70.270">
    <property type="match status" value="1"/>
</dbReference>
<keyword evidence="2" id="KW-0548">Nucleotidyltransferase</keyword>
<dbReference type="CDD" id="cd09274">
    <property type="entry name" value="RNase_HI_RT_Ty3"/>
    <property type="match status" value="1"/>
</dbReference>
<dbReference type="InterPro" id="IPR043128">
    <property type="entry name" value="Rev_trsase/Diguanyl_cyclase"/>
</dbReference>
<evidence type="ECO:0000256" key="1">
    <source>
        <dbReference type="ARBA" id="ARBA00022679"/>
    </source>
</evidence>
<sequence>MDPVKVQGIAEWPTPKKVKDVRSFLGFTNFYWHFICNYSNVARPLIDLTKKDALWEWSSKANKAFETLKKMFMLEPVLKMPDPSKLFAISADALNLAHSSPNCSTLQKETMTFMTGNSLRVIQALKTWCHYLQGAPSPVLVLTDHKNLTYFREPQNLNCQQARWLLDLADFDLKFQHIPGKELCVPDALSHRPDHIDNDAHDNEGVTLLPQNLFVQLINTSLSEKVASSSASDLIVLTALQAIELAEMPPPFKSNLSDWHYKGGVLFYKDHAYVPDDPELCCTVVSSHHDHPSAGHPSVLKTCLLVSTKYWWPGVGKASSLPGYGVGMEWLRLVLFF</sequence>
<dbReference type="Pfam" id="PF17917">
    <property type="entry name" value="RT_RNaseH"/>
    <property type="match status" value="1"/>
</dbReference>
<dbReference type="PANTHER" id="PTHR37984:SF5">
    <property type="entry name" value="PROTEIN NYNRIN-LIKE"/>
    <property type="match status" value="1"/>
</dbReference>
<keyword evidence="10" id="KW-1185">Reference proteome</keyword>
<organism evidence="9 10">
    <name type="scientific">Pisolithus microcarpus 441</name>
    <dbReference type="NCBI Taxonomy" id="765257"/>
    <lineage>
        <taxon>Eukaryota</taxon>
        <taxon>Fungi</taxon>
        <taxon>Dikarya</taxon>
        <taxon>Basidiomycota</taxon>
        <taxon>Agaricomycotina</taxon>
        <taxon>Agaricomycetes</taxon>
        <taxon>Agaricomycetidae</taxon>
        <taxon>Boletales</taxon>
        <taxon>Sclerodermatineae</taxon>
        <taxon>Pisolithaceae</taxon>
        <taxon>Pisolithus</taxon>
    </lineage>
</organism>
<dbReference type="FunFam" id="3.30.70.270:FF:000020">
    <property type="entry name" value="Transposon Tf2-6 polyprotein-like Protein"/>
    <property type="match status" value="1"/>
</dbReference>
<evidence type="ECO:0000256" key="4">
    <source>
        <dbReference type="ARBA" id="ARBA00022759"/>
    </source>
</evidence>
<dbReference type="Pfam" id="PF17921">
    <property type="entry name" value="Integrase_H2C2"/>
    <property type="match status" value="1"/>
</dbReference>
<evidence type="ECO:0000256" key="3">
    <source>
        <dbReference type="ARBA" id="ARBA00022722"/>
    </source>
</evidence>
<reference evidence="9 10" key="1">
    <citation type="submission" date="2014-04" db="EMBL/GenBank/DDBJ databases">
        <authorList>
            <consortium name="DOE Joint Genome Institute"/>
            <person name="Kuo A."/>
            <person name="Kohler A."/>
            <person name="Costa M.D."/>
            <person name="Nagy L.G."/>
            <person name="Floudas D."/>
            <person name="Copeland A."/>
            <person name="Barry K.W."/>
            <person name="Cichocki N."/>
            <person name="Veneault-Fourrey C."/>
            <person name="LaButti K."/>
            <person name="Lindquist E.A."/>
            <person name="Lipzen A."/>
            <person name="Lundell T."/>
            <person name="Morin E."/>
            <person name="Murat C."/>
            <person name="Sun H."/>
            <person name="Tunlid A."/>
            <person name="Henrissat B."/>
            <person name="Grigoriev I.V."/>
            <person name="Hibbett D.S."/>
            <person name="Martin F."/>
            <person name="Nordberg H.P."/>
            <person name="Cantor M.N."/>
            <person name="Hua S.X."/>
        </authorList>
    </citation>
    <scope>NUCLEOTIDE SEQUENCE [LARGE SCALE GENOMIC DNA]</scope>
    <source>
        <strain evidence="9 10">441</strain>
    </source>
</reference>
<accession>A0A0C9YZU8</accession>
<evidence type="ECO:0000313" key="9">
    <source>
        <dbReference type="EMBL" id="KIK15607.1"/>
    </source>
</evidence>
<keyword evidence="4" id="KW-0255">Endonuclease</keyword>
<dbReference type="InterPro" id="IPR041588">
    <property type="entry name" value="Integrase_H2C2"/>
</dbReference>
<dbReference type="OrthoDB" id="2446696at2759"/>
<dbReference type="Gene3D" id="1.10.340.70">
    <property type="match status" value="1"/>
</dbReference>
<dbReference type="AlphaFoldDB" id="A0A0C9YZU8"/>
<feature type="domain" description="Reverse transcriptase RNase H-like" evidence="7">
    <location>
        <begin position="119"/>
        <end position="171"/>
    </location>
</feature>
<dbReference type="GO" id="GO:0003964">
    <property type="term" value="F:RNA-directed DNA polymerase activity"/>
    <property type="evidence" value="ECO:0007669"/>
    <property type="project" value="UniProtKB-KW"/>
</dbReference>
<keyword evidence="1" id="KW-0808">Transferase</keyword>
<dbReference type="InterPro" id="IPR041373">
    <property type="entry name" value="RT_RNaseH"/>
</dbReference>
<evidence type="ECO:0000256" key="5">
    <source>
        <dbReference type="ARBA" id="ARBA00022801"/>
    </source>
</evidence>
<keyword evidence="5" id="KW-0378">Hydrolase</keyword>
<proteinExistence type="predicted"/>
<dbReference type="InterPro" id="IPR043502">
    <property type="entry name" value="DNA/RNA_pol_sf"/>
</dbReference>
<evidence type="ECO:0000313" key="10">
    <source>
        <dbReference type="Proteomes" id="UP000054018"/>
    </source>
</evidence>
<dbReference type="Proteomes" id="UP000054018">
    <property type="component" value="Unassembled WGS sequence"/>
</dbReference>
<dbReference type="PANTHER" id="PTHR37984">
    <property type="entry name" value="PROTEIN CBG26694"/>
    <property type="match status" value="1"/>
</dbReference>
<evidence type="ECO:0000256" key="2">
    <source>
        <dbReference type="ARBA" id="ARBA00022695"/>
    </source>
</evidence>